<evidence type="ECO:0000256" key="7">
    <source>
        <dbReference type="ARBA" id="ARBA00022723"/>
    </source>
</evidence>
<dbReference type="PRINTS" id="PR00756">
    <property type="entry name" value="ALADIPTASE"/>
</dbReference>
<keyword evidence="16" id="KW-1185">Reference proteome</keyword>
<feature type="region of interest" description="Disordered" evidence="13">
    <location>
        <begin position="217"/>
        <end position="251"/>
    </location>
</feature>
<dbReference type="InterPro" id="IPR014782">
    <property type="entry name" value="Peptidase_M1_dom"/>
</dbReference>
<organism evidence="15 16">
    <name type="scientific">Angustibacter aerolatus</name>
    <dbReference type="NCBI Taxonomy" id="1162965"/>
    <lineage>
        <taxon>Bacteria</taxon>
        <taxon>Bacillati</taxon>
        <taxon>Actinomycetota</taxon>
        <taxon>Actinomycetes</taxon>
        <taxon>Kineosporiales</taxon>
        <taxon>Kineosporiaceae</taxon>
    </lineage>
</organism>
<evidence type="ECO:0000256" key="9">
    <source>
        <dbReference type="ARBA" id="ARBA00022833"/>
    </source>
</evidence>
<comment type="similarity">
    <text evidence="3">Belongs to the peptidase M1 family.</text>
</comment>
<comment type="catalytic activity">
    <reaction evidence="1">
        <text>Release of an N-terminal amino acid, Xaa-|-Yaa- from a peptide, amide or arylamide. Xaa is preferably Ala, but may be most amino acids including Pro (slow action). When a terminal hydrophobic residue is followed by a prolyl residue, the two may be released as an intact Xaa-Pro dipeptide.</text>
        <dbReference type="EC" id="3.4.11.2"/>
    </reaction>
</comment>
<dbReference type="PANTHER" id="PTHR11533">
    <property type="entry name" value="PROTEASE M1 ZINC METALLOPROTEASE"/>
    <property type="match status" value="1"/>
</dbReference>
<reference evidence="16" key="1">
    <citation type="journal article" date="2019" name="Int. J. Syst. Evol. Microbiol.">
        <title>The Global Catalogue of Microorganisms (GCM) 10K type strain sequencing project: providing services to taxonomists for standard genome sequencing and annotation.</title>
        <authorList>
            <consortium name="The Broad Institute Genomics Platform"/>
            <consortium name="The Broad Institute Genome Sequencing Center for Infectious Disease"/>
            <person name="Wu L."/>
            <person name="Ma J."/>
        </authorList>
    </citation>
    <scope>NUCLEOTIDE SEQUENCE [LARGE SCALE GENOMIC DNA]</scope>
    <source>
        <strain evidence="16">NBRC 108730</strain>
    </source>
</reference>
<dbReference type="Pfam" id="PF01433">
    <property type="entry name" value="Peptidase_M1"/>
    <property type="match status" value="1"/>
</dbReference>
<evidence type="ECO:0000256" key="10">
    <source>
        <dbReference type="ARBA" id="ARBA00023049"/>
    </source>
</evidence>
<keyword evidence="7" id="KW-0479">Metal-binding</keyword>
<evidence type="ECO:0000256" key="12">
    <source>
        <dbReference type="ARBA" id="ARBA00031533"/>
    </source>
</evidence>
<evidence type="ECO:0000259" key="14">
    <source>
        <dbReference type="Pfam" id="PF01433"/>
    </source>
</evidence>
<evidence type="ECO:0000313" key="15">
    <source>
        <dbReference type="EMBL" id="GMA85458.1"/>
    </source>
</evidence>
<evidence type="ECO:0000256" key="8">
    <source>
        <dbReference type="ARBA" id="ARBA00022801"/>
    </source>
</evidence>
<dbReference type="SUPFAM" id="SSF55486">
    <property type="entry name" value="Metalloproteases ('zincins'), catalytic domain"/>
    <property type="match status" value="1"/>
</dbReference>
<dbReference type="EC" id="3.4.11.2" evidence="4"/>
<dbReference type="InterPro" id="IPR050344">
    <property type="entry name" value="Peptidase_M1_aminopeptidases"/>
</dbReference>
<feature type="domain" description="Peptidase M1 membrane alanine aminopeptidase" evidence="14">
    <location>
        <begin position="72"/>
        <end position="211"/>
    </location>
</feature>
<evidence type="ECO:0000256" key="13">
    <source>
        <dbReference type="SAM" id="MobiDB-lite"/>
    </source>
</evidence>
<comment type="caution">
    <text evidence="15">The sequence shown here is derived from an EMBL/GenBank/DDBJ whole genome shotgun (WGS) entry which is preliminary data.</text>
</comment>
<keyword evidence="10" id="KW-0482">Metalloprotease</keyword>
<gene>
    <name evidence="15" type="ORF">GCM10025868_07080</name>
</gene>
<evidence type="ECO:0000256" key="5">
    <source>
        <dbReference type="ARBA" id="ARBA00015611"/>
    </source>
</evidence>
<name>A0ABQ6JDF9_9ACTN</name>
<protein>
    <recommendedName>
        <fullName evidence="5">Aminopeptidase N</fullName>
        <ecNumber evidence="4">3.4.11.2</ecNumber>
    </recommendedName>
    <alternativeName>
        <fullName evidence="11">Alanine aminopeptidase</fullName>
    </alternativeName>
    <alternativeName>
        <fullName evidence="12">Lysyl aminopeptidase</fullName>
    </alternativeName>
</protein>
<evidence type="ECO:0000313" key="16">
    <source>
        <dbReference type="Proteomes" id="UP001157017"/>
    </source>
</evidence>
<evidence type="ECO:0000256" key="1">
    <source>
        <dbReference type="ARBA" id="ARBA00000098"/>
    </source>
</evidence>
<proteinExistence type="inferred from homology"/>
<evidence type="ECO:0000256" key="11">
    <source>
        <dbReference type="ARBA" id="ARBA00029811"/>
    </source>
</evidence>
<evidence type="ECO:0000256" key="3">
    <source>
        <dbReference type="ARBA" id="ARBA00010136"/>
    </source>
</evidence>
<dbReference type="PANTHER" id="PTHR11533:SF297">
    <property type="entry name" value="AMINOPEPTIDASE N"/>
    <property type="match status" value="1"/>
</dbReference>
<keyword evidence="8" id="KW-0378">Hydrolase</keyword>
<evidence type="ECO:0000256" key="4">
    <source>
        <dbReference type="ARBA" id="ARBA00012564"/>
    </source>
</evidence>
<sequence>MVTAVASDGGAAGRYAKADLKQTPAVLTWLSKQWGRYPFDAIGGVAPAAAFGFALENQTRPVYTRDFWSEGSNIYVIVHEQAHQWFGDSVSVDRWRDIWLNEGFASFSEWLYSEQHGDGTAQQIFDATYAVHPSSDPFWRLAVGDPGKGHEFDAAVYDRGAMTLQALRNRIGDKAFTTVMRTWAKDRRYGNGRVSQFKALAEQVSHQQARRVLRRLADADHQARRHRRQRVPGTRPLGPLPRPGGRRPLPGAVTVDASTLRATLARMQHVHDVAGGRS</sequence>
<keyword evidence="9" id="KW-0862">Zinc</keyword>
<dbReference type="Gene3D" id="1.10.390.10">
    <property type="entry name" value="Neutral Protease Domain 2"/>
    <property type="match status" value="1"/>
</dbReference>
<keyword evidence="6" id="KW-0645">Protease</keyword>
<accession>A0ABQ6JDF9</accession>
<dbReference type="InterPro" id="IPR027268">
    <property type="entry name" value="Peptidase_M4/M1_CTD_sf"/>
</dbReference>
<dbReference type="InterPro" id="IPR001930">
    <property type="entry name" value="Peptidase_M1"/>
</dbReference>
<evidence type="ECO:0000256" key="6">
    <source>
        <dbReference type="ARBA" id="ARBA00022670"/>
    </source>
</evidence>
<dbReference type="Proteomes" id="UP001157017">
    <property type="component" value="Unassembled WGS sequence"/>
</dbReference>
<dbReference type="EMBL" id="BSUZ01000001">
    <property type="protein sequence ID" value="GMA85458.1"/>
    <property type="molecule type" value="Genomic_DNA"/>
</dbReference>
<comment type="cofactor">
    <cofactor evidence="2">
        <name>Zn(2+)</name>
        <dbReference type="ChEBI" id="CHEBI:29105"/>
    </cofactor>
</comment>
<evidence type="ECO:0000256" key="2">
    <source>
        <dbReference type="ARBA" id="ARBA00001947"/>
    </source>
</evidence>